<evidence type="ECO:0000256" key="2">
    <source>
        <dbReference type="ARBA" id="ARBA00022692"/>
    </source>
</evidence>
<comment type="subcellular location">
    <subcellularLocation>
        <location evidence="1">Membrane</location>
        <topology evidence="1">Multi-pass membrane protein</topology>
    </subcellularLocation>
</comment>
<organism evidence="6 7">
    <name type="scientific">Rhodotorula graminis (strain WP1)</name>
    <dbReference type="NCBI Taxonomy" id="578459"/>
    <lineage>
        <taxon>Eukaryota</taxon>
        <taxon>Fungi</taxon>
        <taxon>Dikarya</taxon>
        <taxon>Basidiomycota</taxon>
        <taxon>Pucciniomycotina</taxon>
        <taxon>Microbotryomycetes</taxon>
        <taxon>Sporidiobolales</taxon>
        <taxon>Sporidiobolaceae</taxon>
        <taxon>Rhodotorula</taxon>
    </lineage>
</organism>
<dbReference type="GO" id="GO:0000139">
    <property type="term" value="C:Golgi membrane"/>
    <property type="evidence" value="ECO:0007669"/>
    <property type="project" value="InterPro"/>
</dbReference>
<feature type="transmembrane region" description="Helical" evidence="5">
    <location>
        <begin position="20"/>
        <end position="37"/>
    </location>
</feature>
<name>A0A194SCB6_RHOGW</name>
<accession>A0A194SCB6</accession>
<proteinExistence type="predicted"/>
<gene>
    <name evidence="6" type="ORF">RHOBADRAFT_34497</name>
</gene>
<evidence type="ECO:0000256" key="3">
    <source>
        <dbReference type="ARBA" id="ARBA00022989"/>
    </source>
</evidence>
<dbReference type="GO" id="GO:0015165">
    <property type="term" value="F:pyrimidine nucleotide-sugar transmembrane transporter activity"/>
    <property type="evidence" value="ECO:0007669"/>
    <property type="project" value="InterPro"/>
</dbReference>
<evidence type="ECO:0000313" key="6">
    <source>
        <dbReference type="EMBL" id="KPV77036.1"/>
    </source>
</evidence>
<dbReference type="STRING" id="578459.A0A194SCB6"/>
<dbReference type="PIRSF" id="PIRSF005799">
    <property type="entry name" value="UDP-gal_transpt"/>
    <property type="match status" value="1"/>
</dbReference>
<keyword evidence="2 5" id="KW-0812">Transmembrane</keyword>
<feature type="transmembrane region" description="Helical" evidence="5">
    <location>
        <begin position="153"/>
        <end position="172"/>
    </location>
</feature>
<keyword evidence="7" id="KW-1185">Reference proteome</keyword>
<protein>
    <recommendedName>
        <fullName evidence="8">Sugar phosphate transporter domain-containing protein</fullName>
    </recommendedName>
</protein>
<evidence type="ECO:0008006" key="8">
    <source>
        <dbReference type="Google" id="ProtNLM"/>
    </source>
</evidence>
<dbReference type="OrthoDB" id="408493at2759"/>
<keyword evidence="4 5" id="KW-0472">Membrane</keyword>
<feature type="transmembrane region" description="Helical" evidence="5">
    <location>
        <begin position="71"/>
        <end position="91"/>
    </location>
</feature>
<dbReference type="InterPro" id="IPR007271">
    <property type="entry name" value="Nuc_sug_transpt"/>
</dbReference>
<sequence>MGVVRMLWEDVFGGDWWKMAVPAVLFALQNNLIYVAARNLSVPVFQITFQLKTVVTAITAVAMLGRRLTAVQWATLVSLGLGVATMQLGAIHAKAKEHGAHPAASTESMNYVAGISAVLVSCFSSAIAATYFELVIKRQPPASLWVRNIQLSLFSSVIGLVVVLFQASHHWYDPVVRAGEGFFEGFSGNPMAWAVIFLQTVGGLLIAVAIKHADNIAKGFALSISIVFTFLLSVILFNFELSTPSVLGATVVVASTLLF</sequence>
<dbReference type="RefSeq" id="XP_018273085.1">
    <property type="nucleotide sequence ID" value="XM_018413200.1"/>
</dbReference>
<dbReference type="NCBIfam" id="TIGR00803">
    <property type="entry name" value="nst"/>
    <property type="match status" value="1"/>
</dbReference>
<dbReference type="PANTHER" id="PTHR10231">
    <property type="entry name" value="NUCLEOTIDE-SUGAR TRANSMEMBRANE TRANSPORTER"/>
    <property type="match status" value="1"/>
</dbReference>
<dbReference type="SUPFAM" id="SSF103481">
    <property type="entry name" value="Multidrug resistance efflux transporter EmrE"/>
    <property type="match status" value="1"/>
</dbReference>
<keyword evidence="3 5" id="KW-1133">Transmembrane helix</keyword>
<dbReference type="GeneID" id="28973649"/>
<evidence type="ECO:0000256" key="5">
    <source>
        <dbReference type="SAM" id="Phobius"/>
    </source>
</evidence>
<dbReference type="InterPro" id="IPR037185">
    <property type="entry name" value="EmrE-like"/>
</dbReference>
<evidence type="ECO:0000313" key="7">
    <source>
        <dbReference type="Proteomes" id="UP000053890"/>
    </source>
</evidence>
<feature type="transmembrane region" description="Helical" evidence="5">
    <location>
        <begin position="219"/>
        <end position="239"/>
    </location>
</feature>
<dbReference type="AlphaFoldDB" id="A0A194SCB6"/>
<evidence type="ECO:0000256" key="1">
    <source>
        <dbReference type="ARBA" id="ARBA00004141"/>
    </source>
</evidence>
<dbReference type="EMBL" id="KQ474075">
    <property type="protein sequence ID" value="KPV77036.1"/>
    <property type="molecule type" value="Genomic_DNA"/>
</dbReference>
<dbReference type="OMA" id="KCYVIAS"/>
<feature type="non-terminal residue" evidence="6">
    <location>
        <position position="1"/>
    </location>
</feature>
<feature type="transmembrane region" description="Helical" evidence="5">
    <location>
        <begin position="192"/>
        <end position="210"/>
    </location>
</feature>
<feature type="non-terminal residue" evidence="6">
    <location>
        <position position="259"/>
    </location>
</feature>
<evidence type="ECO:0000256" key="4">
    <source>
        <dbReference type="ARBA" id="ARBA00023136"/>
    </source>
</evidence>
<dbReference type="Proteomes" id="UP000053890">
    <property type="component" value="Unassembled WGS sequence"/>
</dbReference>
<reference evidence="6 7" key="1">
    <citation type="journal article" date="2015" name="Front. Microbiol.">
        <title>Genome sequence of the plant growth promoting endophytic yeast Rhodotorula graminis WP1.</title>
        <authorList>
            <person name="Firrincieli A."/>
            <person name="Otillar R."/>
            <person name="Salamov A."/>
            <person name="Schmutz J."/>
            <person name="Khan Z."/>
            <person name="Redman R.S."/>
            <person name="Fleck N.D."/>
            <person name="Lindquist E."/>
            <person name="Grigoriev I.V."/>
            <person name="Doty S.L."/>
        </authorList>
    </citation>
    <scope>NUCLEOTIDE SEQUENCE [LARGE SCALE GENOMIC DNA]</scope>
    <source>
        <strain evidence="6 7">WP1</strain>
    </source>
</reference>
<feature type="transmembrane region" description="Helical" evidence="5">
    <location>
        <begin position="111"/>
        <end position="132"/>
    </location>
</feature>
<dbReference type="Pfam" id="PF04142">
    <property type="entry name" value="Nuc_sug_transp"/>
    <property type="match status" value="1"/>
</dbReference>